<dbReference type="InterPro" id="IPR039374">
    <property type="entry name" value="SIP_fam"/>
</dbReference>
<organism evidence="3 4">
    <name type="scientific">Agrobacterium deltaense Zutra 3/1</name>
    <dbReference type="NCBI Taxonomy" id="1183427"/>
    <lineage>
        <taxon>Bacteria</taxon>
        <taxon>Pseudomonadati</taxon>
        <taxon>Pseudomonadota</taxon>
        <taxon>Alphaproteobacteria</taxon>
        <taxon>Hyphomicrobiales</taxon>
        <taxon>Rhizobiaceae</taxon>
        <taxon>Rhizobium/Agrobacterium group</taxon>
        <taxon>Agrobacterium</taxon>
    </lineage>
</organism>
<dbReference type="Gene3D" id="3.40.50.80">
    <property type="entry name" value="Nucleotide-binding domain of ferredoxin-NADP reductase (FNR) module"/>
    <property type="match status" value="1"/>
</dbReference>
<dbReference type="Gene3D" id="2.40.30.10">
    <property type="entry name" value="Translation factors"/>
    <property type="match status" value="1"/>
</dbReference>
<name>A0A1S7RE26_9HYPH</name>
<dbReference type="InterPro" id="IPR039261">
    <property type="entry name" value="FNR_nucleotide-bd"/>
</dbReference>
<dbReference type="PANTHER" id="PTHR30157:SF0">
    <property type="entry name" value="NADPH-DEPENDENT FERRIC-CHELATE REDUCTASE"/>
    <property type="match status" value="1"/>
</dbReference>
<dbReference type="PANTHER" id="PTHR30157">
    <property type="entry name" value="FERRIC REDUCTASE, NADPH-DEPENDENT"/>
    <property type="match status" value="1"/>
</dbReference>
<evidence type="ECO:0000256" key="1">
    <source>
        <dbReference type="ARBA" id="ARBA00035644"/>
    </source>
</evidence>
<dbReference type="InterPro" id="IPR007037">
    <property type="entry name" value="SIP_rossman_dom"/>
</dbReference>
<sequence length="249" mass="27893">MTILTDESFRILTVVDSQRVAPFMQRLRFSGTGLQRFDTLENLHVRLYFSKRSKDFIGHLPPGENIGASADAFDVRYYTIRAIDADSGFIDIDFVLHEDAGPGCSFARNARPGALCGMSGPCGLGMRPAKHYLLAGDETALPAIARICENLPENATGRIFLRAENCRYGIAAPSGIQICWLPRSTVCPMRFVERVGDAALETAASNNEYFLWLANAFSQWQCFRDKLTVLSKKRYLNACYWRDDMTTSH</sequence>
<dbReference type="Pfam" id="PF04954">
    <property type="entry name" value="SIP"/>
    <property type="match status" value="1"/>
</dbReference>
<dbReference type="EMBL" id="FBWG01000033">
    <property type="protein sequence ID" value="CUX51136.1"/>
    <property type="molecule type" value="Genomic_DNA"/>
</dbReference>
<dbReference type="InterPro" id="IPR017938">
    <property type="entry name" value="Riboflavin_synthase-like_b-brl"/>
</dbReference>
<dbReference type="SUPFAM" id="SSF63380">
    <property type="entry name" value="Riboflavin synthase domain-like"/>
    <property type="match status" value="1"/>
</dbReference>
<dbReference type="InterPro" id="IPR017927">
    <property type="entry name" value="FAD-bd_FR_type"/>
</dbReference>
<dbReference type="CDD" id="cd06193">
    <property type="entry name" value="siderophore_interacting"/>
    <property type="match status" value="1"/>
</dbReference>
<evidence type="ECO:0000259" key="2">
    <source>
        <dbReference type="PROSITE" id="PS51384"/>
    </source>
</evidence>
<proteinExistence type="inferred from homology"/>
<gene>
    <name evidence="3" type="primary">viuB</name>
    <name evidence="3" type="ORF">AGR7C_Lc150009</name>
</gene>
<dbReference type="Proteomes" id="UP000191987">
    <property type="component" value="Unassembled WGS sequence"/>
</dbReference>
<dbReference type="AlphaFoldDB" id="A0A1S7RE26"/>
<protein>
    <submittedName>
        <fullName evidence="3">Putative ferric iron-siderophore utilization protein</fullName>
    </submittedName>
</protein>
<evidence type="ECO:0000313" key="3">
    <source>
        <dbReference type="EMBL" id="CUX51136.1"/>
    </source>
</evidence>
<dbReference type="InterPro" id="IPR013113">
    <property type="entry name" value="SIP_FAD-bd"/>
</dbReference>
<dbReference type="PROSITE" id="PS51384">
    <property type="entry name" value="FAD_FR"/>
    <property type="match status" value="1"/>
</dbReference>
<dbReference type="GO" id="GO:0016491">
    <property type="term" value="F:oxidoreductase activity"/>
    <property type="evidence" value="ECO:0007669"/>
    <property type="project" value="InterPro"/>
</dbReference>
<reference evidence="3 4" key="1">
    <citation type="submission" date="2016-01" db="EMBL/GenBank/DDBJ databases">
        <authorList>
            <person name="Oliw E.H."/>
        </authorList>
    </citation>
    <scope>NUCLEOTIDE SEQUENCE [LARGE SCALE GENOMIC DNA]</scope>
    <source>
        <strain evidence="3 4">Zutra 3-1</strain>
    </source>
</reference>
<feature type="domain" description="FAD-binding FR-type" evidence="2">
    <location>
        <begin position="7"/>
        <end position="128"/>
    </location>
</feature>
<accession>A0A1S7RE26</accession>
<comment type="similarity">
    <text evidence="1">Belongs to the SIP oxidoreductase family.</text>
</comment>
<dbReference type="Pfam" id="PF08021">
    <property type="entry name" value="FAD_binding_9"/>
    <property type="match status" value="1"/>
</dbReference>
<evidence type="ECO:0000313" key="4">
    <source>
        <dbReference type="Proteomes" id="UP000191987"/>
    </source>
</evidence>
<dbReference type="RefSeq" id="WP_080820346.1">
    <property type="nucleotide sequence ID" value="NZ_LT009749.1"/>
</dbReference>